<dbReference type="Gene3D" id="3.30.70.330">
    <property type="match status" value="1"/>
</dbReference>
<keyword evidence="2" id="KW-0694">RNA-binding</keyword>
<dbReference type="Proteomes" id="UP001632038">
    <property type="component" value="Unassembled WGS sequence"/>
</dbReference>
<feature type="compositionally biased region" description="Gly residues" evidence="3">
    <location>
        <begin position="1"/>
        <end position="13"/>
    </location>
</feature>
<dbReference type="GO" id="GO:0003723">
    <property type="term" value="F:RNA binding"/>
    <property type="evidence" value="ECO:0007669"/>
    <property type="project" value="UniProtKB-UniRule"/>
</dbReference>
<feature type="region of interest" description="Disordered" evidence="3">
    <location>
        <begin position="521"/>
        <end position="720"/>
    </location>
</feature>
<sequence length="720" mass="76869">MDENEAGGGGYGGDPTEQFHQNEAISAVAEEGFLGEEEDDDYEDLYNDVNVGENFLQSLRGNEDNNSGQRKEGKLQDKEANPTLPLPPPPPPQQQQLQPLVESGGVDLPEEGASSRVPGRVEGYQNMGFRGNSATGDIGVGRGAGIPVSGGGGSGFRVELGQPSNKVADFEEQVVSAGLNNQQMVHHQPPPHAANVGSLENVRNVNGTGGNVYGGDGGGVGTGGGGDGAVGGGVGVGGGGGGQGTILFVGDLHWWTTDAELESELCKYGPVKEIKFFDERASGKSKGYCQVEFFDSSAATTCKEGMNGHVFNGRPCVVAFASPYTVKRMGEAQVNRNQQQMGPTAVNQPRRGPGDMPSKPGVVGNNMASGGNHQGGGDNNINNNNGRGFGRGNWGRGNSQGGMGNRGPMGPMRNRGGGGMGVRGLAGNGFGQGIGAGPPMMHPQAMMGQGFDPAFGGPMGRMGGYGGFPGGPAPPFSGMLSSFGPVGNVGLPGVAPHVNPAFFGRGMPMNGMGMMPNPGVEGPNMGMWSDPNMGGWQGEEQGARAGESSYGEEAASDHQYGEGSQERGPWPNNTVKEKDQGSERDWSGSSERRYKDDRGAAYERELPREKDVGRNSDWPERRNRDDKGVGRDRQRERGRDRERSVDHERGRDRDRERHKDDRDRYGDHHRHRNRDAEYDDEWDRGRSSRSHGKSRVSHEEERRSRSRDADYGKRRRQTSD</sequence>
<dbReference type="InterPro" id="IPR000504">
    <property type="entry name" value="RRM_dom"/>
</dbReference>
<dbReference type="AlphaFoldDB" id="A0ABD3DLA6"/>
<feature type="region of interest" description="Disordered" evidence="3">
    <location>
        <begin position="1"/>
        <end position="125"/>
    </location>
</feature>
<feature type="compositionally biased region" description="Polar residues" evidence="3">
    <location>
        <begin position="337"/>
        <end position="347"/>
    </location>
</feature>
<evidence type="ECO:0000256" key="1">
    <source>
        <dbReference type="ARBA" id="ARBA00006265"/>
    </source>
</evidence>
<dbReference type="CDD" id="cd12372">
    <property type="entry name" value="RRM_CFIm68_CFIm59"/>
    <property type="match status" value="1"/>
</dbReference>
<feature type="compositionally biased region" description="Basic and acidic residues" evidence="3">
    <location>
        <begin position="575"/>
        <end position="666"/>
    </location>
</feature>
<dbReference type="SMART" id="SM00360">
    <property type="entry name" value="RRM"/>
    <property type="match status" value="1"/>
</dbReference>
<organism evidence="5 6">
    <name type="scientific">Castilleja foliolosa</name>
    <dbReference type="NCBI Taxonomy" id="1961234"/>
    <lineage>
        <taxon>Eukaryota</taxon>
        <taxon>Viridiplantae</taxon>
        <taxon>Streptophyta</taxon>
        <taxon>Embryophyta</taxon>
        <taxon>Tracheophyta</taxon>
        <taxon>Spermatophyta</taxon>
        <taxon>Magnoliopsida</taxon>
        <taxon>eudicotyledons</taxon>
        <taxon>Gunneridae</taxon>
        <taxon>Pentapetalae</taxon>
        <taxon>asterids</taxon>
        <taxon>lamiids</taxon>
        <taxon>Lamiales</taxon>
        <taxon>Orobanchaceae</taxon>
        <taxon>Pedicularideae</taxon>
        <taxon>Castillejinae</taxon>
        <taxon>Castilleja</taxon>
    </lineage>
</organism>
<name>A0ABD3DLA6_9LAMI</name>
<dbReference type="InterPro" id="IPR035979">
    <property type="entry name" value="RBD_domain_sf"/>
</dbReference>
<feature type="compositionally biased region" description="Pro residues" evidence="3">
    <location>
        <begin position="84"/>
        <end position="93"/>
    </location>
</feature>
<dbReference type="PROSITE" id="PS50102">
    <property type="entry name" value="RRM"/>
    <property type="match status" value="1"/>
</dbReference>
<reference evidence="6" key="1">
    <citation type="journal article" date="2024" name="IScience">
        <title>Strigolactones Initiate the Formation of Haustorium-like Structures in Castilleja.</title>
        <authorList>
            <person name="Buerger M."/>
            <person name="Peterson D."/>
            <person name="Chory J."/>
        </authorList>
    </citation>
    <scope>NUCLEOTIDE SEQUENCE [LARGE SCALE GENOMIC DNA]</scope>
</reference>
<evidence type="ECO:0000313" key="6">
    <source>
        <dbReference type="Proteomes" id="UP001632038"/>
    </source>
</evidence>
<dbReference type="Pfam" id="PF00076">
    <property type="entry name" value="RRM_1"/>
    <property type="match status" value="1"/>
</dbReference>
<protein>
    <recommendedName>
        <fullName evidence="4">RRM domain-containing protein</fullName>
    </recommendedName>
</protein>
<feature type="compositionally biased region" description="Acidic residues" evidence="3">
    <location>
        <begin position="33"/>
        <end position="46"/>
    </location>
</feature>
<dbReference type="InterPro" id="IPR012677">
    <property type="entry name" value="Nucleotide-bd_a/b_plait_sf"/>
</dbReference>
<evidence type="ECO:0000256" key="3">
    <source>
        <dbReference type="SAM" id="MobiDB-lite"/>
    </source>
</evidence>
<evidence type="ECO:0000256" key="2">
    <source>
        <dbReference type="PROSITE-ProRule" id="PRU00176"/>
    </source>
</evidence>
<proteinExistence type="inferred from homology"/>
<evidence type="ECO:0000313" key="5">
    <source>
        <dbReference type="EMBL" id="KAL3643080.1"/>
    </source>
</evidence>
<dbReference type="InterPro" id="IPR034772">
    <property type="entry name" value="CPSF6/7"/>
</dbReference>
<gene>
    <name evidence="5" type="ORF">CASFOL_013895</name>
</gene>
<accession>A0ABD3DLA6</accession>
<keyword evidence="6" id="KW-1185">Reference proteome</keyword>
<feature type="compositionally biased region" description="Basic and acidic residues" evidence="3">
    <location>
        <begin position="69"/>
        <end position="80"/>
    </location>
</feature>
<feature type="compositionally biased region" description="Basic and acidic residues" evidence="3">
    <location>
        <begin position="696"/>
        <end position="720"/>
    </location>
</feature>
<feature type="domain" description="RRM" evidence="4">
    <location>
        <begin position="245"/>
        <end position="323"/>
    </location>
</feature>
<dbReference type="EMBL" id="JAVIJP010000016">
    <property type="protein sequence ID" value="KAL3643080.1"/>
    <property type="molecule type" value="Genomic_DNA"/>
</dbReference>
<feature type="region of interest" description="Disordered" evidence="3">
    <location>
        <begin position="337"/>
        <end position="356"/>
    </location>
</feature>
<dbReference type="GO" id="GO:0006397">
    <property type="term" value="P:mRNA processing"/>
    <property type="evidence" value="ECO:0007669"/>
    <property type="project" value="UniProtKB-KW"/>
</dbReference>
<dbReference type="PANTHER" id="PTHR23204">
    <property type="entry name" value="CLEAVAGE AND POLYADENYLATION SPECIFIC FACTOR"/>
    <property type="match status" value="1"/>
</dbReference>
<dbReference type="SUPFAM" id="SSF54928">
    <property type="entry name" value="RNA-binding domain, RBD"/>
    <property type="match status" value="1"/>
</dbReference>
<comment type="caution">
    <text evidence="5">The sequence shown here is derived from an EMBL/GenBank/DDBJ whole genome shotgun (WGS) entry which is preliminary data.</text>
</comment>
<comment type="similarity">
    <text evidence="1">Belongs to the RRM CPSF6/7 family.</text>
</comment>
<dbReference type="GO" id="GO:0005634">
    <property type="term" value="C:nucleus"/>
    <property type="evidence" value="ECO:0007669"/>
    <property type="project" value="UniProtKB-SubCell"/>
</dbReference>
<evidence type="ECO:0000259" key="4">
    <source>
        <dbReference type="PROSITE" id="PS50102"/>
    </source>
</evidence>
<feature type="compositionally biased region" description="Polar residues" evidence="3">
    <location>
        <begin position="55"/>
        <end position="68"/>
    </location>
</feature>